<dbReference type="Gene3D" id="3.50.50.60">
    <property type="entry name" value="FAD/NAD(P)-binding domain"/>
    <property type="match status" value="2"/>
</dbReference>
<dbReference type="Proteomes" id="UP000254889">
    <property type="component" value="Chromosome"/>
</dbReference>
<feature type="binding site" evidence="5">
    <location>
        <position position="93"/>
    </location>
    <ligand>
        <name>FAD</name>
        <dbReference type="ChEBI" id="CHEBI:57692"/>
    </ligand>
</feature>
<proteinExistence type="inferred from homology"/>
<evidence type="ECO:0000256" key="2">
    <source>
        <dbReference type="ARBA" id="ARBA00010790"/>
    </source>
</evidence>
<evidence type="ECO:0000256" key="4">
    <source>
        <dbReference type="ARBA" id="ARBA00022827"/>
    </source>
</evidence>
<evidence type="ECO:0000313" key="9">
    <source>
        <dbReference type="Proteomes" id="UP000254889"/>
    </source>
</evidence>
<dbReference type="InterPro" id="IPR007867">
    <property type="entry name" value="GMC_OxRtase_C"/>
</dbReference>
<dbReference type="EMBL" id="CP031417">
    <property type="protein sequence ID" value="AXK82898.1"/>
    <property type="molecule type" value="Genomic_DNA"/>
</dbReference>
<dbReference type="InterPro" id="IPR012132">
    <property type="entry name" value="GMC_OxRdtase"/>
</dbReference>
<comment type="cofactor">
    <cofactor evidence="1 5">
        <name>FAD</name>
        <dbReference type="ChEBI" id="CHEBI:57692"/>
    </cofactor>
</comment>
<evidence type="ECO:0000313" key="8">
    <source>
        <dbReference type="EMBL" id="AXK82898.1"/>
    </source>
</evidence>
<dbReference type="InterPro" id="IPR000172">
    <property type="entry name" value="GMC_OxRdtase_N"/>
</dbReference>
<dbReference type="Pfam" id="PF00732">
    <property type="entry name" value="GMC_oxred_N"/>
    <property type="match status" value="1"/>
</dbReference>
<feature type="domain" description="Glucose-methanol-choline oxidoreductase N-terminal" evidence="7">
    <location>
        <begin position="91"/>
        <end position="114"/>
    </location>
</feature>
<dbReference type="KEGG" id="ptaw:DW352_21670"/>
<dbReference type="InterPro" id="IPR036188">
    <property type="entry name" value="FAD/NAD-bd_sf"/>
</dbReference>
<evidence type="ECO:0000259" key="7">
    <source>
        <dbReference type="PROSITE" id="PS00623"/>
    </source>
</evidence>
<dbReference type="SUPFAM" id="SSF51905">
    <property type="entry name" value="FAD/NAD(P)-binding domain"/>
    <property type="match status" value="1"/>
</dbReference>
<keyword evidence="9" id="KW-1185">Reference proteome</keyword>
<dbReference type="RefSeq" id="WP_115693277.1">
    <property type="nucleotide sequence ID" value="NZ_CP031417.1"/>
</dbReference>
<protein>
    <submittedName>
        <fullName evidence="8">Glucose dehydrogenase</fullName>
    </submittedName>
</protein>
<dbReference type="Gene3D" id="3.30.410.40">
    <property type="match status" value="1"/>
</dbReference>
<feature type="binding site" evidence="5">
    <location>
        <position position="231"/>
    </location>
    <ligand>
        <name>FAD</name>
        <dbReference type="ChEBI" id="CHEBI:57692"/>
    </ligand>
</feature>
<gene>
    <name evidence="8" type="ORF">DW352_21670</name>
</gene>
<dbReference type="PROSITE" id="PS00623">
    <property type="entry name" value="GMC_OXRED_1"/>
    <property type="match status" value="1"/>
</dbReference>
<dbReference type="PIRSF" id="PIRSF000137">
    <property type="entry name" value="Alcohol_oxidase"/>
    <property type="match status" value="1"/>
</dbReference>
<evidence type="ECO:0000256" key="3">
    <source>
        <dbReference type="ARBA" id="ARBA00022630"/>
    </source>
</evidence>
<feature type="binding site" evidence="5">
    <location>
        <begin position="503"/>
        <end position="504"/>
    </location>
    <ligand>
        <name>FAD</name>
        <dbReference type="ChEBI" id="CHEBI:57692"/>
    </ligand>
</feature>
<organism evidence="8 9">
    <name type="scientific">Pseudolabrys taiwanensis</name>
    <dbReference type="NCBI Taxonomy" id="331696"/>
    <lineage>
        <taxon>Bacteria</taxon>
        <taxon>Pseudomonadati</taxon>
        <taxon>Pseudomonadota</taxon>
        <taxon>Alphaproteobacteria</taxon>
        <taxon>Hyphomicrobiales</taxon>
        <taxon>Xanthobacteraceae</taxon>
        <taxon>Pseudolabrys</taxon>
    </lineage>
</organism>
<reference evidence="8 9" key="1">
    <citation type="submission" date="2018-07" db="EMBL/GenBank/DDBJ databases">
        <authorList>
            <person name="Quirk P.G."/>
            <person name="Krulwich T.A."/>
        </authorList>
    </citation>
    <scope>NUCLEOTIDE SEQUENCE [LARGE SCALE GENOMIC DNA]</scope>
    <source>
        <strain evidence="8 9">CC-BB4</strain>
    </source>
</reference>
<evidence type="ECO:0000256" key="5">
    <source>
        <dbReference type="PIRSR" id="PIRSR000137-2"/>
    </source>
</evidence>
<dbReference type="OrthoDB" id="9785276at2"/>
<dbReference type="PANTHER" id="PTHR11552">
    <property type="entry name" value="GLUCOSE-METHANOL-CHOLINE GMC OXIDOREDUCTASE"/>
    <property type="match status" value="1"/>
</dbReference>
<evidence type="ECO:0000256" key="6">
    <source>
        <dbReference type="RuleBase" id="RU003968"/>
    </source>
</evidence>
<accession>A0A346A151</accession>
<evidence type="ECO:0000256" key="1">
    <source>
        <dbReference type="ARBA" id="ARBA00001974"/>
    </source>
</evidence>
<keyword evidence="4 5" id="KW-0274">FAD</keyword>
<name>A0A346A151_9HYPH</name>
<dbReference type="AlphaFoldDB" id="A0A346A151"/>
<keyword evidence="3 6" id="KW-0285">Flavoprotein</keyword>
<dbReference type="GO" id="GO:0016614">
    <property type="term" value="F:oxidoreductase activity, acting on CH-OH group of donors"/>
    <property type="evidence" value="ECO:0007669"/>
    <property type="project" value="InterPro"/>
</dbReference>
<dbReference type="GO" id="GO:0050660">
    <property type="term" value="F:flavin adenine dinucleotide binding"/>
    <property type="evidence" value="ECO:0007669"/>
    <property type="project" value="InterPro"/>
</dbReference>
<dbReference type="SUPFAM" id="SSF54373">
    <property type="entry name" value="FAD-linked reductases, C-terminal domain"/>
    <property type="match status" value="1"/>
</dbReference>
<dbReference type="Pfam" id="PF05199">
    <property type="entry name" value="GMC_oxred_C"/>
    <property type="match status" value="1"/>
</dbReference>
<dbReference type="PANTHER" id="PTHR11552:SF147">
    <property type="entry name" value="CHOLINE DEHYDROGENASE, MITOCHONDRIAL"/>
    <property type="match status" value="1"/>
</dbReference>
<sequence>MSLVTTFDYIVVGAGSSGCALAHRLTEDGMSRLLLIEAGKDWPPGREPASMLDSFPLIAYFTRDFIWPDMRVTFRPRDRAGNAPMRNYEQARVVGGGSSINGQFANRGAPADYDEWAQLGAEGWNWDNVLPYFKRLEHDLDMDGPLHGRGGRIPIRRIFPHLWSGFTNAAVQAFEDNGYRNIWDQNGEWQDGYFPSTFSNAFDRRVSSAIGYLDAATRLRPNLEIASEMSVTRLLFEGRRAIGVKARAANGETHTFFAREIILTGGALHTPAMLMRAGIGPGTELKRHGIDVVLDRPGVGDNLNDHPSVGVAAFLERAARLDPAIRRHIHVSLRYTARTPDAQPGDMFLCPLNRTAWHAVGHRLCSLMVILNKPYSRGRVRLTSARPDDEPDVDFNLLSDERDMARMVDAVRFIDALYQAPSIKSVARHPFLASYTERVRRMSKYNKVNAALTQAASTFLDAPDAVRKSFLRGFIAEGEPLSDLLADEAKLRENLLRVVVGVWHASGTCRMGRPDDPYAVTDSRGKVIGVEGLRIADCSVIPALPRANTNIPAIMIGEKMSDLIREDNRGLNYAAGGDTLIEALP</sequence>
<comment type="similarity">
    <text evidence="2 6">Belongs to the GMC oxidoreductase family.</text>
</comment>